<evidence type="ECO:0000256" key="6">
    <source>
        <dbReference type="ARBA" id="ARBA00022989"/>
    </source>
</evidence>
<feature type="domain" description="Sulfatase N-terminal" evidence="12">
    <location>
        <begin position="246"/>
        <end position="537"/>
    </location>
</feature>
<evidence type="ECO:0000259" key="12">
    <source>
        <dbReference type="Pfam" id="PF00884"/>
    </source>
</evidence>
<organism evidence="13 14">
    <name type="scientific">Caloramator proteoclasticus DSM 10124</name>
    <dbReference type="NCBI Taxonomy" id="1121262"/>
    <lineage>
        <taxon>Bacteria</taxon>
        <taxon>Bacillati</taxon>
        <taxon>Bacillota</taxon>
        <taxon>Clostridia</taxon>
        <taxon>Eubacteriales</taxon>
        <taxon>Clostridiaceae</taxon>
        <taxon>Caloramator</taxon>
    </lineage>
</organism>
<sequence length="622" mass="71840">MARKVLFKEFDILLFILIVFSKLVIFNYVLKLVDLQKLYLIIGCFGSTLIIASIFSFIRQNKRVKGLIIADFIISLILLTDVVYNRYFCDVTSVALIKQARLAAEVKDSVTSLIKFNDLLFFVDIVLFTILYIRNKDKLDNKKPRITLRALKFISILSLGLIFSITSVKALEKEQPGITKTMYDKKYIVKRVGSVNFHAVDFYRYITSNVLKKGHISQQEIDEINKWIDEKNLSKGIKYYGSMKGKNLIVVQLEAFQGFLLNKKIGGQEITPNLNNLAKESLVFDNCFYQTAFGGTSDAEFLMNNSLLPIREGSVYYQYAGNHYEALPKKLKEKGYFTAVMHANRPGFWNRVNMYNSLGFDRYENENNFNIDDIQGLGLSDKSFFKQAVLKMKEYDKPFYTFLISLSSHYPYRDSQNKLSNIINTGEFEGTIIGDYIKSAKYTDEAVGQFVDMLKKEGLWENSVVVFYGDHYAIPYDKKDIMGKLLYGREDISALEWQEAQKIVAMIHFPKQEIKGHIKEVTGQFDFYPTIANLFGIDAKYTFGRDVLNTNKGFVVLRNGTWITDDVAYLNFVDKVIDRKTGKELNKDKYVDNFERAYRMLKFSDSLIEYDLIPKLKNKAEN</sequence>
<name>A0A1M5AFS7_9CLOT</name>
<dbReference type="InterPro" id="IPR000917">
    <property type="entry name" value="Sulfatase_N"/>
</dbReference>
<dbReference type="EMBL" id="FQVG01000051">
    <property type="protein sequence ID" value="SHF29015.1"/>
    <property type="molecule type" value="Genomic_DNA"/>
</dbReference>
<evidence type="ECO:0000256" key="1">
    <source>
        <dbReference type="ARBA" id="ARBA00004651"/>
    </source>
</evidence>
<feature type="transmembrane region" description="Helical" evidence="11">
    <location>
        <begin position="36"/>
        <end position="55"/>
    </location>
</feature>
<evidence type="ECO:0000256" key="2">
    <source>
        <dbReference type="ARBA" id="ARBA00004936"/>
    </source>
</evidence>
<comment type="similarity">
    <text evidence="3">Belongs to the LTA synthase family.</text>
</comment>
<evidence type="ECO:0000256" key="7">
    <source>
        <dbReference type="ARBA" id="ARBA00023136"/>
    </source>
</evidence>
<keyword evidence="13" id="KW-0808">Transferase</keyword>
<keyword evidence="9" id="KW-0464">Manganese</keyword>
<feature type="active site" evidence="8">
    <location>
        <position position="296"/>
    </location>
</feature>
<dbReference type="GO" id="GO:0046872">
    <property type="term" value="F:metal ion binding"/>
    <property type="evidence" value="ECO:0007669"/>
    <property type="project" value="UniProtKB-KW"/>
</dbReference>
<feature type="binding site" evidence="10">
    <location>
        <position position="254"/>
    </location>
    <ligand>
        <name>Mn(2+)</name>
        <dbReference type="ChEBI" id="CHEBI:29035"/>
    </ligand>
</feature>
<evidence type="ECO:0000256" key="8">
    <source>
        <dbReference type="PIRSR" id="PIRSR005091-1"/>
    </source>
</evidence>
<dbReference type="InterPro" id="IPR050448">
    <property type="entry name" value="OpgB/LTA_synthase_biosynth"/>
</dbReference>
<feature type="binding site" evidence="10">
    <location>
        <position position="296"/>
    </location>
    <ligand>
        <name>Mn(2+)</name>
        <dbReference type="ChEBI" id="CHEBI:29035"/>
    </ligand>
</feature>
<evidence type="ECO:0000256" key="3">
    <source>
        <dbReference type="ARBA" id="ARBA00009983"/>
    </source>
</evidence>
<evidence type="ECO:0000256" key="10">
    <source>
        <dbReference type="PIRSR" id="PIRSR005091-3"/>
    </source>
</evidence>
<comment type="pathway">
    <text evidence="2">Cell wall biogenesis; lipoteichoic acid biosynthesis.</text>
</comment>
<reference evidence="14" key="1">
    <citation type="submission" date="2016-11" db="EMBL/GenBank/DDBJ databases">
        <authorList>
            <person name="Varghese N."/>
            <person name="Submissions S."/>
        </authorList>
    </citation>
    <scope>NUCLEOTIDE SEQUENCE [LARGE SCALE GENOMIC DNA]</scope>
    <source>
        <strain evidence="14">DSM 10124</strain>
    </source>
</reference>
<proteinExistence type="inferred from homology"/>
<evidence type="ECO:0000256" key="5">
    <source>
        <dbReference type="ARBA" id="ARBA00022692"/>
    </source>
</evidence>
<feature type="transmembrane region" description="Helical" evidence="11">
    <location>
        <begin position="116"/>
        <end position="133"/>
    </location>
</feature>
<feature type="transmembrane region" description="Helical" evidence="11">
    <location>
        <begin position="12"/>
        <end position="30"/>
    </location>
</feature>
<dbReference type="PIRSF" id="PIRSF005091">
    <property type="entry name" value="Mmb_sulf_HI1246"/>
    <property type="match status" value="1"/>
</dbReference>
<dbReference type="GO" id="GO:0005886">
    <property type="term" value="C:plasma membrane"/>
    <property type="evidence" value="ECO:0007669"/>
    <property type="project" value="UniProtKB-SubCell"/>
</dbReference>
<feature type="transmembrane region" description="Helical" evidence="11">
    <location>
        <begin position="153"/>
        <end position="171"/>
    </location>
</feature>
<dbReference type="CDD" id="cd16015">
    <property type="entry name" value="LTA_synthase"/>
    <property type="match status" value="1"/>
</dbReference>
<evidence type="ECO:0000256" key="9">
    <source>
        <dbReference type="PIRSR" id="PIRSR005091-2"/>
    </source>
</evidence>
<keyword evidence="9" id="KW-0479">Metal-binding</keyword>
<dbReference type="Pfam" id="PF00884">
    <property type="entry name" value="Sulfatase"/>
    <property type="match status" value="1"/>
</dbReference>
<accession>A0A1M5AFS7</accession>
<dbReference type="PANTHER" id="PTHR47371">
    <property type="entry name" value="LIPOTEICHOIC ACID SYNTHASE"/>
    <property type="match status" value="1"/>
</dbReference>
<dbReference type="PANTHER" id="PTHR47371:SF3">
    <property type="entry name" value="PHOSPHOGLYCEROL TRANSFERASE I"/>
    <property type="match status" value="1"/>
</dbReference>
<dbReference type="Proteomes" id="UP000184423">
    <property type="component" value="Unassembled WGS sequence"/>
</dbReference>
<keyword evidence="7 11" id="KW-0472">Membrane</keyword>
<gene>
    <name evidence="13" type="ORF">SAMN02746091_02183</name>
</gene>
<keyword evidence="4" id="KW-1003">Cell membrane</keyword>
<dbReference type="SUPFAM" id="SSF53649">
    <property type="entry name" value="Alkaline phosphatase-like"/>
    <property type="match status" value="1"/>
</dbReference>
<feature type="binding site" evidence="10">
    <location>
        <position position="470"/>
    </location>
    <ligand>
        <name>Mn(2+)</name>
        <dbReference type="ChEBI" id="CHEBI:29035"/>
    </ligand>
</feature>
<dbReference type="Gene3D" id="3.30.1120.170">
    <property type="match status" value="1"/>
</dbReference>
<feature type="binding site" evidence="9">
    <location>
        <position position="409"/>
    </location>
    <ligand>
        <name>substrate</name>
    </ligand>
</feature>
<dbReference type="RefSeq" id="WP_073249666.1">
    <property type="nucleotide sequence ID" value="NZ_FQVG01000051.1"/>
</dbReference>
<feature type="binding site" evidence="10">
    <location>
        <position position="471"/>
    </location>
    <ligand>
        <name>Mn(2+)</name>
        <dbReference type="ChEBI" id="CHEBI:29035"/>
    </ligand>
</feature>
<dbReference type="AlphaFoldDB" id="A0A1M5AFS7"/>
<protein>
    <submittedName>
        <fullName evidence="13">Phosphoglycerol transferase MdoB</fullName>
    </submittedName>
</protein>
<keyword evidence="6 11" id="KW-1133">Transmembrane helix</keyword>
<comment type="subcellular location">
    <subcellularLocation>
        <location evidence="1">Cell membrane</location>
        <topology evidence="1">Multi-pass membrane protein</topology>
    </subcellularLocation>
</comment>
<dbReference type="GO" id="GO:0016740">
    <property type="term" value="F:transferase activity"/>
    <property type="evidence" value="ECO:0007669"/>
    <property type="project" value="UniProtKB-KW"/>
</dbReference>
<dbReference type="InterPro" id="IPR012160">
    <property type="entry name" value="LtaS-like"/>
</dbReference>
<dbReference type="Gene3D" id="3.40.720.10">
    <property type="entry name" value="Alkaline Phosphatase, subunit A"/>
    <property type="match status" value="1"/>
</dbReference>
<evidence type="ECO:0000256" key="11">
    <source>
        <dbReference type="SAM" id="Phobius"/>
    </source>
</evidence>
<evidence type="ECO:0000256" key="4">
    <source>
        <dbReference type="ARBA" id="ARBA00022475"/>
    </source>
</evidence>
<evidence type="ECO:0000313" key="14">
    <source>
        <dbReference type="Proteomes" id="UP000184423"/>
    </source>
</evidence>
<keyword evidence="5 11" id="KW-0812">Transmembrane</keyword>
<dbReference type="InterPro" id="IPR017850">
    <property type="entry name" value="Alkaline_phosphatase_core_sf"/>
</dbReference>
<feature type="transmembrane region" description="Helical" evidence="11">
    <location>
        <begin position="67"/>
        <end position="84"/>
    </location>
</feature>
<evidence type="ECO:0000313" key="13">
    <source>
        <dbReference type="EMBL" id="SHF29015.1"/>
    </source>
</evidence>
<keyword evidence="14" id="KW-1185">Reference proteome</keyword>